<dbReference type="OrthoDB" id="120976at2759"/>
<evidence type="ECO:0000313" key="2">
    <source>
        <dbReference type="EMBL" id="GCC39898.1"/>
    </source>
</evidence>
<accession>A0A401TB62</accession>
<protein>
    <submittedName>
        <fullName evidence="2">Uncharacterized protein</fullName>
    </submittedName>
</protein>
<proteinExistence type="predicted"/>
<evidence type="ECO:0000313" key="3">
    <source>
        <dbReference type="Proteomes" id="UP000287033"/>
    </source>
</evidence>
<dbReference type="EMBL" id="BEZZ01026037">
    <property type="protein sequence ID" value="GCC39898.1"/>
    <property type="molecule type" value="Genomic_DNA"/>
</dbReference>
<dbReference type="AlphaFoldDB" id="A0A401TB62"/>
<reference evidence="2 3" key="1">
    <citation type="journal article" date="2018" name="Nat. Ecol. Evol.">
        <title>Shark genomes provide insights into elasmobranch evolution and the origin of vertebrates.</title>
        <authorList>
            <person name="Hara Y"/>
            <person name="Yamaguchi K"/>
            <person name="Onimaru K"/>
            <person name="Kadota M"/>
            <person name="Koyanagi M"/>
            <person name="Keeley SD"/>
            <person name="Tatsumi K"/>
            <person name="Tanaka K"/>
            <person name="Motone F"/>
            <person name="Kageyama Y"/>
            <person name="Nozu R"/>
            <person name="Adachi N"/>
            <person name="Nishimura O"/>
            <person name="Nakagawa R"/>
            <person name="Tanegashima C"/>
            <person name="Kiyatake I"/>
            <person name="Matsumoto R"/>
            <person name="Murakumo K"/>
            <person name="Nishida K"/>
            <person name="Terakita A"/>
            <person name="Kuratani S"/>
            <person name="Sato K"/>
            <person name="Hyodo S Kuraku.S."/>
        </authorList>
    </citation>
    <scope>NUCLEOTIDE SEQUENCE [LARGE SCALE GENOMIC DNA]</scope>
</reference>
<feature type="compositionally biased region" description="Polar residues" evidence="1">
    <location>
        <begin position="73"/>
        <end position="88"/>
    </location>
</feature>
<name>A0A401TB62_CHIPU</name>
<gene>
    <name evidence="2" type="ORF">chiPu_0023731</name>
</gene>
<dbReference type="Proteomes" id="UP000287033">
    <property type="component" value="Unassembled WGS sequence"/>
</dbReference>
<sequence length="88" mass="9898">MTGRCIIAMGLDKKPTPPSKRVKEEVVKEVEKEKWELTEDRDKLTVVNASEETSQEEAMTAESSIEEERMHECQSSPARTQDGSSKEG</sequence>
<evidence type="ECO:0000256" key="1">
    <source>
        <dbReference type="SAM" id="MobiDB-lite"/>
    </source>
</evidence>
<organism evidence="2 3">
    <name type="scientific">Chiloscyllium punctatum</name>
    <name type="common">Brownbanded bambooshark</name>
    <name type="synonym">Hemiscyllium punctatum</name>
    <dbReference type="NCBI Taxonomy" id="137246"/>
    <lineage>
        <taxon>Eukaryota</taxon>
        <taxon>Metazoa</taxon>
        <taxon>Chordata</taxon>
        <taxon>Craniata</taxon>
        <taxon>Vertebrata</taxon>
        <taxon>Chondrichthyes</taxon>
        <taxon>Elasmobranchii</taxon>
        <taxon>Galeomorphii</taxon>
        <taxon>Galeoidea</taxon>
        <taxon>Orectolobiformes</taxon>
        <taxon>Hemiscylliidae</taxon>
        <taxon>Chiloscyllium</taxon>
    </lineage>
</organism>
<feature type="region of interest" description="Disordered" evidence="1">
    <location>
        <begin position="47"/>
        <end position="88"/>
    </location>
</feature>
<comment type="caution">
    <text evidence="2">The sequence shown here is derived from an EMBL/GenBank/DDBJ whole genome shotgun (WGS) entry which is preliminary data.</text>
</comment>
<keyword evidence="3" id="KW-1185">Reference proteome</keyword>